<dbReference type="PANTHER" id="PTHR44936">
    <property type="entry name" value="SENSOR PROTEIN CREC"/>
    <property type="match status" value="1"/>
</dbReference>
<organism evidence="13 14">
    <name type="scientific">Phaeodactylibacter luteus</name>
    <dbReference type="NCBI Taxonomy" id="1564516"/>
    <lineage>
        <taxon>Bacteria</taxon>
        <taxon>Pseudomonadati</taxon>
        <taxon>Bacteroidota</taxon>
        <taxon>Saprospiria</taxon>
        <taxon>Saprospirales</taxon>
        <taxon>Haliscomenobacteraceae</taxon>
        <taxon>Phaeodactylibacter</taxon>
    </lineage>
</organism>
<dbReference type="InterPro" id="IPR003661">
    <property type="entry name" value="HisK_dim/P_dom"/>
</dbReference>
<dbReference type="SUPFAM" id="SSF47384">
    <property type="entry name" value="Homodimeric domain of signal transducing histidine kinase"/>
    <property type="match status" value="1"/>
</dbReference>
<dbReference type="OrthoDB" id="9776727at2"/>
<protein>
    <recommendedName>
        <fullName evidence="3">histidine kinase</fullName>
        <ecNumber evidence="3">2.7.13.3</ecNumber>
    </recommendedName>
</protein>
<evidence type="ECO:0000259" key="11">
    <source>
        <dbReference type="PROSITE" id="PS50109"/>
    </source>
</evidence>
<dbReference type="SUPFAM" id="SSF55874">
    <property type="entry name" value="ATPase domain of HSP90 chaperone/DNA topoisomerase II/histidine kinase"/>
    <property type="match status" value="1"/>
</dbReference>
<dbReference type="InterPro" id="IPR003594">
    <property type="entry name" value="HATPase_dom"/>
</dbReference>
<evidence type="ECO:0000256" key="8">
    <source>
        <dbReference type="ARBA" id="ARBA00022777"/>
    </source>
</evidence>
<keyword evidence="10" id="KW-0812">Transmembrane</keyword>
<evidence type="ECO:0000256" key="10">
    <source>
        <dbReference type="SAM" id="Phobius"/>
    </source>
</evidence>
<keyword evidence="6" id="KW-0808">Transferase</keyword>
<accession>A0A5C6RPH1</accession>
<evidence type="ECO:0000256" key="1">
    <source>
        <dbReference type="ARBA" id="ARBA00000085"/>
    </source>
</evidence>
<dbReference type="InterPro" id="IPR036890">
    <property type="entry name" value="HATPase_C_sf"/>
</dbReference>
<evidence type="ECO:0000259" key="12">
    <source>
        <dbReference type="PROSITE" id="PS50885"/>
    </source>
</evidence>
<feature type="transmembrane region" description="Helical" evidence="10">
    <location>
        <begin position="163"/>
        <end position="182"/>
    </location>
</feature>
<evidence type="ECO:0000313" key="13">
    <source>
        <dbReference type="EMBL" id="TXB64133.1"/>
    </source>
</evidence>
<evidence type="ECO:0000256" key="4">
    <source>
        <dbReference type="ARBA" id="ARBA00022475"/>
    </source>
</evidence>
<dbReference type="CDD" id="cd00082">
    <property type="entry name" value="HisKA"/>
    <property type="match status" value="1"/>
</dbReference>
<proteinExistence type="predicted"/>
<evidence type="ECO:0000256" key="3">
    <source>
        <dbReference type="ARBA" id="ARBA00012438"/>
    </source>
</evidence>
<feature type="transmembrane region" description="Helical" evidence="10">
    <location>
        <begin position="12"/>
        <end position="32"/>
    </location>
</feature>
<feature type="domain" description="Histidine kinase" evidence="11">
    <location>
        <begin position="912"/>
        <end position="1125"/>
    </location>
</feature>
<keyword evidence="4" id="KW-1003">Cell membrane</keyword>
<dbReference type="Pfam" id="PF00672">
    <property type="entry name" value="HAMP"/>
    <property type="match status" value="1"/>
</dbReference>
<dbReference type="AlphaFoldDB" id="A0A5C6RPH1"/>
<feature type="transmembrane region" description="Helical" evidence="10">
    <location>
        <begin position="278"/>
        <end position="297"/>
    </location>
</feature>
<evidence type="ECO:0000256" key="7">
    <source>
        <dbReference type="ARBA" id="ARBA00022741"/>
    </source>
</evidence>
<feature type="transmembrane region" description="Helical" evidence="10">
    <location>
        <begin position="617"/>
        <end position="639"/>
    </location>
</feature>
<evidence type="ECO:0000256" key="9">
    <source>
        <dbReference type="ARBA" id="ARBA00022840"/>
    </source>
</evidence>
<dbReference type="GO" id="GO:0005524">
    <property type="term" value="F:ATP binding"/>
    <property type="evidence" value="ECO:0007669"/>
    <property type="project" value="UniProtKB-KW"/>
</dbReference>
<dbReference type="InterPro" id="IPR005467">
    <property type="entry name" value="His_kinase_dom"/>
</dbReference>
<keyword evidence="9" id="KW-0067">ATP-binding</keyword>
<feature type="transmembrane region" description="Helical" evidence="10">
    <location>
        <begin position="194"/>
        <end position="212"/>
    </location>
</feature>
<feature type="transmembrane region" description="Helical" evidence="10">
    <location>
        <begin position="359"/>
        <end position="388"/>
    </location>
</feature>
<evidence type="ECO:0000256" key="6">
    <source>
        <dbReference type="ARBA" id="ARBA00022679"/>
    </source>
</evidence>
<dbReference type="PANTHER" id="PTHR44936:SF10">
    <property type="entry name" value="SENSOR PROTEIN RSTB"/>
    <property type="match status" value="1"/>
</dbReference>
<dbReference type="InterPro" id="IPR004358">
    <property type="entry name" value="Sig_transdc_His_kin-like_C"/>
</dbReference>
<gene>
    <name evidence="13" type="ORF">FRY97_07515</name>
</gene>
<dbReference type="Gene3D" id="1.10.287.130">
    <property type="match status" value="1"/>
</dbReference>
<keyword evidence="8 13" id="KW-0418">Kinase</keyword>
<dbReference type="EC" id="2.7.13.3" evidence="3"/>
<dbReference type="InterPro" id="IPR003660">
    <property type="entry name" value="HAMP_dom"/>
</dbReference>
<dbReference type="GO" id="GO:0005886">
    <property type="term" value="C:plasma membrane"/>
    <property type="evidence" value="ECO:0007669"/>
    <property type="project" value="UniProtKB-SubCell"/>
</dbReference>
<evidence type="ECO:0000256" key="5">
    <source>
        <dbReference type="ARBA" id="ARBA00022553"/>
    </source>
</evidence>
<dbReference type="Gene3D" id="3.30.565.10">
    <property type="entry name" value="Histidine kinase-like ATPase, C-terminal domain"/>
    <property type="match status" value="1"/>
</dbReference>
<feature type="transmembrane region" description="Helical" evidence="10">
    <location>
        <begin position="820"/>
        <end position="843"/>
    </location>
</feature>
<comment type="subcellular location">
    <subcellularLocation>
        <location evidence="2">Cell membrane</location>
        <topology evidence="2">Multi-pass membrane protein</topology>
    </subcellularLocation>
</comment>
<feature type="transmembrane region" description="Helical" evidence="10">
    <location>
        <begin position="317"/>
        <end position="338"/>
    </location>
</feature>
<evidence type="ECO:0000313" key="14">
    <source>
        <dbReference type="Proteomes" id="UP000321580"/>
    </source>
</evidence>
<dbReference type="Proteomes" id="UP000321580">
    <property type="component" value="Unassembled WGS sequence"/>
</dbReference>
<comment type="catalytic activity">
    <reaction evidence="1">
        <text>ATP + protein L-histidine = ADP + protein N-phospho-L-histidine.</text>
        <dbReference type="EC" id="2.7.13.3"/>
    </reaction>
</comment>
<keyword evidence="14" id="KW-1185">Reference proteome</keyword>
<feature type="domain" description="HAMP" evidence="12">
    <location>
        <begin position="844"/>
        <end position="895"/>
    </location>
</feature>
<comment type="caution">
    <text evidence="13">The sequence shown here is derived from an EMBL/GenBank/DDBJ whole genome shotgun (WGS) entry which is preliminary data.</text>
</comment>
<reference evidence="13 14" key="1">
    <citation type="submission" date="2019-08" db="EMBL/GenBank/DDBJ databases">
        <title>Genome of Phaeodactylibacter luteus.</title>
        <authorList>
            <person name="Bowman J.P."/>
        </authorList>
    </citation>
    <scope>NUCLEOTIDE SEQUENCE [LARGE SCALE GENOMIC DNA]</scope>
    <source>
        <strain evidence="13 14">KCTC 42180</strain>
    </source>
</reference>
<keyword evidence="5" id="KW-0597">Phosphoprotein</keyword>
<sequence length="1129" mass="123642">MDHKLTYRGREVPLRGLGLFLGVALFALLAWAQQLNAPEIASRHLQQLIRHHQQAATPWLAQPAGQAPANSLRFVFQDGHLAEWSAAVPWPLSPGATEKIISPAHAPPQYWLARAEGQDVHALAFPLPGYAHYSAVPTPFALQGANGEPLAYLSPSSPLPPDWQRWIVALSLLSGLWLFIWADQTALWLKRSKWATCFAPAVLAGTAAFYLLPVANNLPSLPFVHGLLNTPLGPGRLAHLPLLAILALWWLSLAQRLAPDGLHLPTSHTVRLMGSTGLYLSIAIGLLFLGGLFRLLLHSTALPFDFNNVMSLSPLELTALGSMALLLIALLLYSLWAVRGVHRMQLGRNARLSSLIGAIALSAPFAWLFPGLGLLTSLLICTAFIALIDLFAELDAGSPAWLILWLALLSAYAAGLLFKAGLDRGSQERAAFARAIASPIDSLAEQSLARLQDTLEHHTWEENTLSHFSYLSKNYSPRLLSGQEQALIWGEPPHPGPKGILPANSQYFTYGLKLAGTDTLLAFRPRLQQERRVLRSLIPSAPAMANDYPLSIYLGPTLIAQRGYFLKPWLEQELWAEPGQTRETISSQRANLYFHAARGYRVVVGENLGGYLKPLSLFSYLFALLTLLSLLLFGAGQIVEWLPATPSSLLLGAPSLRHRIQLAVIGLILLAFLLIAAVTVASLQQSSLEYQQEQLLNKVDVLLRDLQASGADLRDGQVLQKFADVHQSDLSTFAPSGHMLATANPSLLEEGLQSPLLNPQALEAFRLQGFKPAVLSEQAGPIAFLAAYVPIRQQGAQLDYFLQVPFAAATRNLQRSVLDFLSNLLNLYVFLLLIAGALAILVANSITSPLNRIGEKLRSFRLGAHEPLEWDKNDEIGRLVAAYNTMSRQLEESAERLKKSEREGAWREMAKQVAHEIKNPLTPMKLSIQYLQHAQKADPERAAALIGRVAETLIEQIDGLARIATEFSNFAKMPQAQPEHFDLNELAARAFQLYHEHEAPEARMELIIPERATPVFADRGHLQRVLNNLIKNALQAIPDDRDGLIVLRLETTAGQAVIAVSDNGAGIPEEIQAKVFQPNFTTKSSGMGLGLAMCQNMVQAAGGDISFTTSPGEGTTFRVTIPLENQTTT</sequence>
<dbReference type="GO" id="GO:0000155">
    <property type="term" value="F:phosphorelay sensor kinase activity"/>
    <property type="evidence" value="ECO:0007669"/>
    <property type="project" value="InterPro"/>
</dbReference>
<dbReference type="RefSeq" id="WP_147166832.1">
    <property type="nucleotide sequence ID" value="NZ_VOOR01000012.1"/>
</dbReference>
<dbReference type="Pfam" id="PF02518">
    <property type="entry name" value="HATPase_c"/>
    <property type="match status" value="1"/>
</dbReference>
<keyword evidence="10" id="KW-1133">Transmembrane helix</keyword>
<dbReference type="SMART" id="SM00388">
    <property type="entry name" value="HisKA"/>
    <property type="match status" value="1"/>
</dbReference>
<dbReference type="PROSITE" id="PS50885">
    <property type="entry name" value="HAMP"/>
    <property type="match status" value="1"/>
</dbReference>
<dbReference type="InterPro" id="IPR036097">
    <property type="entry name" value="HisK_dim/P_sf"/>
</dbReference>
<dbReference type="PRINTS" id="PR00344">
    <property type="entry name" value="BCTRLSENSOR"/>
</dbReference>
<name>A0A5C6RPH1_9BACT</name>
<dbReference type="SMART" id="SM00387">
    <property type="entry name" value="HATPase_c"/>
    <property type="match status" value="1"/>
</dbReference>
<feature type="transmembrane region" description="Helical" evidence="10">
    <location>
        <begin position="400"/>
        <end position="418"/>
    </location>
</feature>
<dbReference type="CDD" id="cd00075">
    <property type="entry name" value="HATPase"/>
    <property type="match status" value="1"/>
</dbReference>
<dbReference type="PROSITE" id="PS50109">
    <property type="entry name" value="HIS_KIN"/>
    <property type="match status" value="1"/>
</dbReference>
<feature type="transmembrane region" description="Helical" evidence="10">
    <location>
        <begin position="659"/>
        <end position="683"/>
    </location>
</feature>
<keyword evidence="10" id="KW-0472">Membrane</keyword>
<evidence type="ECO:0000256" key="2">
    <source>
        <dbReference type="ARBA" id="ARBA00004651"/>
    </source>
</evidence>
<dbReference type="EMBL" id="VOOR01000012">
    <property type="protein sequence ID" value="TXB64133.1"/>
    <property type="molecule type" value="Genomic_DNA"/>
</dbReference>
<keyword evidence="7" id="KW-0547">Nucleotide-binding</keyword>
<dbReference type="Gene3D" id="6.10.340.10">
    <property type="match status" value="1"/>
</dbReference>
<dbReference type="InterPro" id="IPR050980">
    <property type="entry name" value="2C_sensor_his_kinase"/>
</dbReference>
<feature type="transmembrane region" description="Helical" evidence="10">
    <location>
        <begin position="237"/>
        <end position="258"/>
    </location>
</feature>